<feature type="domain" description="Transposase IS200-like" evidence="1">
    <location>
        <begin position="10"/>
        <end position="133"/>
    </location>
</feature>
<evidence type="ECO:0000259" key="1">
    <source>
        <dbReference type="SMART" id="SM01321"/>
    </source>
</evidence>
<protein>
    <submittedName>
        <fullName evidence="2">Transposase</fullName>
    </submittedName>
</protein>
<dbReference type="SUPFAM" id="SSF143422">
    <property type="entry name" value="Transposase IS200-like"/>
    <property type="match status" value="1"/>
</dbReference>
<reference evidence="2 3" key="1">
    <citation type="submission" date="2024-07" db="EMBL/GenBank/DDBJ databases">
        <title>Genomic Encyclopedia of Type Strains, Phase V (KMG-V): Genome sequencing to study the core and pangenomes of soil and plant-associated prokaryotes.</title>
        <authorList>
            <person name="Whitman W."/>
        </authorList>
    </citation>
    <scope>NUCLEOTIDE SEQUENCE [LARGE SCALE GENOMIC DNA]</scope>
    <source>
        <strain evidence="2 3">USDA 152</strain>
    </source>
</reference>
<organism evidence="2 3">
    <name type="scientific">Bradyrhizobium ottawaense</name>
    <dbReference type="NCBI Taxonomy" id="931866"/>
    <lineage>
        <taxon>Bacteria</taxon>
        <taxon>Pseudomonadati</taxon>
        <taxon>Pseudomonadota</taxon>
        <taxon>Alphaproteobacteria</taxon>
        <taxon>Hyphomicrobiales</taxon>
        <taxon>Nitrobacteraceae</taxon>
        <taxon>Bradyrhizobium</taxon>
    </lineage>
</organism>
<accession>A0ABV4FV48</accession>
<sequence length="182" mass="21378">MMTNYRRNFVPGGSFFFTVNLAERRLSLLTDHVEILRAAFRETRRRHPFTIDAVVVLPDHLHAVWSLPEGDSDFATRWRLVKSAFSRGVERGERISSSRAARGERGIWQRRYWEHAIRDEGDFVRHVDYVHINPVKHGLVPRVCDWAWSSFHRHVRLGNYPVDWAGDRSEDAHEYGERGEGR</sequence>
<evidence type="ECO:0000313" key="3">
    <source>
        <dbReference type="Proteomes" id="UP001565369"/>
    </source>
</evidence>
<evidence type="ECO:0000313" key="2">
    <source>
        <dbReference type="EMBL" id="MEY9455487.1"/>
    </source>
</evidence>
<dbReference type="InterPro" id="IPR052715">
    <property type="entry name" value="RAYT_transposase"/>
</dbReference>
<dbReference type="InterPro" id="IPR036515">
    <property type="entry name" value="Transposase_17_sf"/>
</dbReference>
<dbReference type="SMART" id="SM01321">
    <property type="entry name" value="Y1_Tnp"/>
    <property type="match status" value="1"/>
</dbReference>
<dbReference type="Gene3D" id="3.30.70.1290">
    <property type="entry name" value="Transposase IS200-like"/>
    <property type="match status" value="1"/>
</dbReference>
<proteinExistence type="predicted"/>
<comment type="caution">
    <text evidence="2">The sequence shown here is derived from an EMBL/GenBank/DDBJ whole genome shotgun (WGS) entry which is preliminary data.</text>
</comment>
<dbReference type="PANTHER" id="PTHR36966:SF1">
    <property type="entry name" value="REP-ASSOCIATED TYROSINE TRANSPOSASE"/>
    <property type="match status" value="1"/>
</dbReference>
<dbReference type="EMBL" id="JBGBZJ010000003">
    <property type="protein sequence ID" value="MEY9455487.1"/>
    <property type="molecule type" value="Genomic_DNA"/>
</dbReference>
<dbReference type="InterPro" id="IPR002686">
    <property type="entry name" value="Transposase_17"/>
</dbReference>
<keyword evidence="3" id="KW-1185">Reference proteome</keyword>
<dbReference type="PANTHER" id="PTHR36966">
    <property type="entry name" value="REP-ASSOCIATED TYROSINE TRANSPOSASE"/>
    <property type="match status" value="1"/>
</dbReference>
<dbReference type="Proteomes" id="UP001565369">
    <property type="component" value="Unassembled WGS sequence"/>
</dbReference>
<dbReference type="NCBIfam" id="NF047646">
    <property type="entry name" value="REP_Tyr_transpos"/>
    <property type="match status" value="1"/>
</dbReference>
<gene>
    <name evidence="2" type="ORF">ABIG07_004435</name>
</gene>
<name>A0ABV4FV48_9BRAD</name>